<sequence>MATSAYFNHGTSVAEQTLLNNMVVESIQIMGFDVNYLPRTRNNIDTLFEDAERNSFTTQYTIEMYLDENTLVSGFGNNDTVTRFGFEVPDTAQFTVAQSRFTDVVTAGDATILLPREGDLVYLPMSKQIYEIMFVEDMVPFFQIGKNYVYRLDSQLFQYADEELATGITDIDSVETTLSYHIDLTMNAGGSGTFT</sequence>
<evidence type="ECO:0000313" key="1">
    <source>
        <dbReference type="EMBL" id="SVE36522.1"/>
    </source>
</evidence>
<dbReference type="AlphaFoldDB" id="A0A383CWF5"/>
<reference evidence="1" key="1">
    <citation type="submission" date="2018-05" db="EMBL/GenBank/DDBJ databases">
        <authorList>
            <person name="Lanie J.A."/>
            <person name="Ng W.-L."/>
            <person name="Kazmierczak K.M."/>
            <person name="Andrzejewski T.M."/>
            <person name="Davidsen T.M."/>
            <person name="Wayne K.J."/>
            <person name="Tettelin H."/>
            <person name="Glass J.I."/>
            <person name="Rusch D."/>
            <person name="Podicherti R."/>
            <person name="Tsui H.-C.T."/>
            <person name="Winkler M.E."/>
        </authorList>
    </citation>
    <scope>NUCLEOTIDE SEQUENCE</scope>
</reference>
<protein>
    <recommendedName>
        <fullName evidence="2">Neck protein</fullName>
    </recommendedName>
</protein>
<gene>
    <name evidence="1" type="ORF">METZ01_LOCUS489376</name>
</gene>
<organism evidence="1">
    <name type="scientific">marine metagenome</name>
    <dbReference type="NCBI Taxonomy" id="408172"/>
    <lineage>
        <taxon>unclassified sequences</taxon>
        <taxon>metagenomes</taxon>
        <taxon>ecological metagenomes</taxon>
    </lineage>
</organism>
<feature type="non-terminal residue" evidence="1">
    <location>
        <position position="195"/>
    </location>
</feature>
<accession>A0A383CWF5</accession>
<dbReference type="EMBL" id="UINC01212272">
    <property type="protein sequence ID" value="SVE36522.1"/>
    <property type="molecule type" value="Genomic_DNA"/>
</dbReference>
<name>A0A383CWF5_9ZZZZ</name>
<dbReference type="InterPro" id="IPR021674">
    <property type="entry name" value="Phage_T4_Gp14_neck-protein"/>
</dbReference>
<dbReference type="Pfam" id="PF11649">
    <property type="entry name" value="T4_neck-protein"/>
    <property type="match status" value="1"/>
</dbReference>
<proteinExistence type="predicted"/>
<evidence type="ECO:0008006" key="2">
    <source>
        <dbReference type="Google" id="ProtNLM"/>
    </source>
</evidence>